<dbReference type="EMBL" id="KN833695">
    <property type="protein sequence ID" value="KIK27676.1"/>
    <property type="molecule type" value="Genomic_DNA"/>
</dbReference>
<accession>A0A0C9ZEC9</accession>
<reference evidence="3 4" key="1">
    <citation type="submission" date="2014-04" db="EMBL/GenBank/DDBJ databases">
        <authorList>
            <consortium name="DOE Joint Genome Institute"/>
            <person name="Kuo A."/>
            <person name="Kohler A."/>
            <person name="Costa M.D."/>
            <person name="Nagy L.G."/>
            <person name="Floudas D."/>
            <person name="Copeland A."/>
            <person name="Barry K.W."/>
            <person name="Cichocki N."/>
            <person name="Veneault-Fourrey C."/>
            <person name="LaButti K."/>
            <person name="Lindquist E.A."/>
            <person name="Lipzen A."/>
            <person name="Lundell T."/>
            <person name="Morin E."/>
            <person name="Murat C."/>
            <person name="Sun H."/>
            <person name="Tunlid A."/>
            <person name="Henrissat B."/>
            <person name="Grigoriev I.V."/>
            <person name="Hibbett D.S."/>
            <person name="Martin F."/>
            <person name="Nordberg H.P."/>
            <person name="Cantor M.N."/>
            <person name="Hua S.X."/>
        </authorList>
    </citation>
    <scope>NUCLEOTIDE SEQUENCE [LARGE SCALE GENOMIC DNA]</scope>
    <source>
        <strain evidence="3 4">441</strain>
    </source>
</reference>
<dbReference type="Pfam" id="PF01693">
    <property type="entry name" value="Cauli_VI"/>
    <property type="match status" value="1"/>
</dbReference>
<proteinExistence type="predicted"/>
<feature type="compositionally biased region" description="Low complexity" evidence="1">
    <location>
        <begin position="312"/>
        <end position="321"/>
    </location>
</feature>
<dbReference type="OrthoDB" id="3270804at2759"/>
<dbReference type="Gene3D" id="3.40.970.10">
    <property type="entry name" value="Ribonuclease H1, N-terminal domain"/>
    <property type="match status" value="1"/>
</dbReference>
<organism evidence="3 4">
    <name type="scientific">Pisolithus microcarpus 441</name>
    <dbReference type="NCBI Taxonomy" id="765257"/>
    <lineage>
        <taxon>Eukaryota</taxon>
        <taxon>Fungi</taxon>
        <taxon>Dikarya</taxon>
        <taxon>Basidiomycota</taxon>
        <taxon>Agaricomycotina</taxon>
        <taxon>Agaricomycetes</taxon>
        <taxon>Agaricomycetidae</taxon>
        <taxon>Boletales</taxon>
        <taxon>Sclerodermatineae</taxon>
        <taxon>Pisolithaceae</taxon>
        <taxon>Pisolithus</taxon>
    </lineage>
</organism>
<evidence type="ECO:0000313" key="3">
    <source>
        <dbReference type="EMBL" id="KIK27676.1"/>
    </source>
</evidence>
<evidence type="ECO:0000259" key="2">
    <source>
        <dbReference type="Pfam" id="PF01693"/>
    </source>
</evidence>
<feature type="region of interest" description="Disordered" evidence="1">
    <location>
        <begin position="58"/>
        <end position="120"/>
    </location>
</feature>
<feature type="region of interest" description="Disordered" evidence="1">
    <location>
        <begin position="258"/>
        <end position="356"/>
    </location>
</feature>
<dbReference type="InterPro" id="IPR037056">
    <property type="entry name" value="RNase_H1_N_sf"/>
</dbReference>
<dbReference type="AlphaFoldDB" id="A0A0C9ZEC9"/>
<evidence type="ECO:0000313" key="4">
    <source>
        <dbReference type="Proteomes" id="UP000054018"/>
    </source>
</evidence>
<evidence type="ECO:0000256" key="1">
    <source>
        <dbReference type="SAM" id="MobiDB-lite"/>
    </source>
</evidence>
<protein>
    <recommendedName>
        <fullName evidence="2">Ribonuclease H1 N-terminal domain-containing protein</fullName>
    </recommendedName>
</protein>
<dbReference type="InterPro" id="IPR009027">
    <property type="entry name" value="Ribosomal_bL9/RNase_H1_N"/>
</dbReference>
<sequence>MGKAYVVTVGTEPGVYDTWIEASWKVRDVQYPVYQGFATREEAERVFQAALARGEVLSVSPTASKSGKKPTSTTAAVKQEKSPPSPVSPEISLLKTPSMDAKETDSLAQRRVIPSPPPSPVCRLHRALRENSFPTPPSPFTEVTQHESVDMDLPPAHVTWVSPRTDFNHSLAHCDSVEESPFALMGNQSGRRSPSKDWRPPSSSETEERKLEKRSPQSRVQVPARGVAYRTLDELVIAENIDPRIWLPAPVPREFDPAKVKRRPLTRPPSPVKPASSDSTSSFKTPPECSMAKPHTSITESANVRTSRGRPSRLTPSLSLPALPPCEIDLPVLSSEGSTNTRIREQPAADDRYTERPPGCNLPESPRNSSHIQVVQHEDGNRAGAFKIHCPPGCLHESCNSPSVLVVPLEEVAKSKYVDVAVSPIFRETRLACDAAQNRHASQGPPEVVSPVSRGSHDCGFPSGVDVRSPMVRGIRLPFTSTWTFLGRATSPTQSPRPRSIVWE</sequence>
<keyword evidence="4" id="KW-1185">Reference proteome</keyword>
<feature type="domain" description="Ribonuclease H1 N-terminal" evidence="2">
    <location>
        <begin position="3"/>
        <end position="44"/>
    </location>
</feature>
<dbReference type="STRING" id="765257.A0A0C9ZEC9"/>
<reference evidence="4" key="2">
    <citation type="submission" date="2015-01" db="EMBL/GenBank/DDBJ databases">
        <title>Evolutionary Origins and Diversification of the Mycorrhizal Mutualists.</title>
        <authorList>
            <consortium name="DOE Joint Genome Institute"/>
            <consortium name="Mycorrhizal Genomics Consortium"/>
            <person name="Kohler A."/>
            <person name="Kuo A."/>
            <person name="Nagy L.G."/>
            <person name="Floudas D."/>
            <person name="Copeland A."/>
            <person name="Barry K.W."/>
            <person name="Cichocki N."/>
            <person name="Veneault-Fourrey C."/>
            <person name="LaButti K."/>
            <person name="Lindquist E.A."/>
            <person name="Lipzen A."/>
            <person name="Lundell T."/>
            <person name="Morin E."/>
            <person name="Murat C."/>
            <person name="Riley R."/>
            <person name="Ohm R."/>
            <person name="Sun H."/>
            <person name="Tunlid A."/>
            <person name="Henrissat B."/>
            <person name="Grigoriev I.V."/>
            <person name="Hibbett D.S."/>
            <person name="Martin F."/>
        </authorList>
    </citation>
    <scope>NUCLEOTIDE SEQUENCE [LARGE SCALE GENOMIC DNA]</scope>
    <source>
        <strain evidence="4">441</strain>
    </source>
</reference>
<gene>
    <name evidence="3" type="ORF">PISMIDRAFT_674583</name>
</gene>
<dbReference type="SUPFAM" id="SSF55658">
    <property type="entry name" value="L9 N-domain-like"/>
    <property type="match status" value="1"/>
</dbReference>
<dbReference type="InterPro" id="IPR011320">
    <property type="entry name" value="RNase_H1_N"/>
</dbReference>
<feature type="region of interest" description="Disordered" evidence="1">
    <location>
        <begin position="181"/>
        <end position="224"/>
    </location>
</feature>
<dbReference type="Proteomes" id="UP000054018">
    <property type="component" value="Unassembled WGS sequence"/>
</dbReference>
<dbReference type="HOGENOM" id="CLU_498839_0_0_1"/>
<feature type="compositionally biased region" description="Basic and acidic residues" evidence="1">
    <location>
        <begin position="342"/>
        <end position="355"/>
    </location>
</feature>
<feature type="compositionally biased region" description="Polar residues" evidence="1">
    <location>
        <begin position="59"/>
        <end position="76"/>
    </location>
</feature>
<name>A0A0C9ZEC9_9AGAM</name>
<feature type="compositionally biased region" description="Basic and acidic residues" evidence="1">
    <location>
        <begin position="206"/>
        <end position="215"/>
    </location>
</feature>